<protein>
    <submittedName>
        <fullName evidence="1">Uncharacterized protein</fullName>
    </submittedName>
</protein>
<comment type="caution">
    <text evidence="1">The sequence shown here is derived from an EMBL/GenBank/DDBJ whole genome shotgun (WGS) entry which is preliminary data.</text>
</comment>
<sequence>MSRRYVDPIPTARCASRSRSYHGSSGRRRTMSEVCFIDDDFLVAPPSESSEEERFIEVEHKFKHTCGTAVSENEFEIAEEREALHHWVDRHE</sequence>
<evidence type="ECO:0000313" key="2">
    <source>
        <dbReference type="Proteomes" id="UP000031036"/>
    </source>
</evidence>
<dbReference type="EMBL" id="JPKZ01001422">
    <property type="protein sequence ID" value="KHN82041.1"/>
    <property type="molecule type" value="Genomic_DNA"/>
</dbReference>
<name>A0A0B2VET6_TOXCA</name>
<evidence type="ECO:0000313" key="1">
    <source>
        <dbReference type="EMBL" id="KHN82041.1"/>
    </source>
</evidence>
<gene>
    <name evidence="1" type="ORF">Tcan_11369</name>
</gene>
<dbReference type="AlphaFoldDB" id="A0A0B2VET6"/>
<accession>A0A0B2VET6</accession>
<reference evidence="1 2" key="1">
    <citation type="submission" date="2014-11" db="EMBL/GenBank/DDBJ databases">
        <title>Genetic blueprint of the zoonotic pathogen Toxocara canis.</title>
        <authorList>
            <person name="Zhu X.-Q."/>
            <person name="Korhonen P.K."/>
            <person name="Cai H."/>
            <person name="Young N.D."/>
            <person name="Nejsum P."/>
            <person name="von Samson-Himmelstjerna G."/>
            <person name="Boag P.R."/>
            <person name="Tan P."/>
            <person name="Li Q."/>
            <person name="Min J."/>
            <person name="Yang Y."/>
            <person name="Wang X."/>
            <person name="Fang X."/>
            <person name="Hall R.S."/>
            <person name="Hofmann A."/>
            <person name="Sternberg P.W."/>
            <person name="Jex A.R."/>
            <person name="Gasser R.B."/>
        </authorList>
    </citation>
    <scope>NUCLEOTIDE SEQUENCE [LARGE SCALE GENOMIC DNA]</scope>
    <source>
        <strain evidence="1">PN_DK_2014</strain>
    </source>
</reference>
<keyword evidence="2" id="KW-1185">Reference proteome</keyword>
<proteinExistence type="predicted"/>
<organism evidence="1 2">
    <name type="scientific">Toxocara canis</name>
    <name type="common">Canine roundworm</name>
    <dbReference type="NCBI Taxonomy" id="6265"/>
    <lineage>
        <taxon>Eukaryota</taxon>
        <taxon>Metazoa</taxon>
        <taxon>Ecdysozoa</taxon>
        <taxon>Nematoda</taxon>
        <taxon>Chromadorea</taxon>
        <taxon>Rhabditida</taxon>
        <taxon>Spirurina</taxon>
        <taxon>Ascaridomorpha</taxon>
        <taxon>Ascaridoidea</taxon>
        <taxon>Toxocaridae</taxon>
        <taxon>Toxocara</taxon>
    </lineage>
</organism>
<dbReference type="Proteomes" id="UP000031036">
    <property type="component" value="Unassembled WGS sequence"/>
</dbReference>